<dbReference type="EMBL" id="CP063405">
    <property type="protein sequence ID" value="QSZ28648.1"/>
    <property type="molecule type" value="Genomic_DNA"/>
</dbReference>
<proteinExistence type="predicted"/>
<keyword evidence="2" id="KW-1185">Reference proteome</keyword>
<gene>
    <name evidence="1" type="ORF">DSL72_003147</name>
</gene>
<protein>
    <submittedName>
        <fullName evidence="1">Uncharacterized protein</fullName>
    </submittedName>
</protein>
<dbReference type="OrthoDB" id="269227at2759"/>
<organism evidence="1 2">
    <name type="scientific">Monilinia vaccinii-corymbosi</name>
    <dbReference type="NCBI Taxonomy" id="61207"/>
    <lineage>
        <taxon>Eukaryota</taxon>
        <taxon>Fungi</taxon>
        <taxon>Dikarya</taxon>
        <taxon>Ascomycota</taxon>
        <taxon>Pezizomycotina</taxon>
        <taxon>Leotiomycetes</taxon>
        <taxon>Helotiales</taxon>
        <taxon>Sclerotiniaceae</taxon>
        <taxon>Monilinia</taxon>
    </lineage>
</organism>
<name>A0A8A3P5D3_9HELO</name>
<dbReference type="Proteomes" id="UP000672032">
    <property type="component" value="Chromosome 1"/>
</dbReference>
<reference evidence="1" key="1">
    <citation type="submission" date="2020-10" db="EMBL/GenBank/DDBJ databases">
        <title>Genome Sequence of Monilinia vaccinii-corymbosi Sheds Light on Mummy Berry Disease Infection of Blueberry and Mating Type.</title>
        <authorList>
            <person name="Yow A.G."/>
            <person name="Zhang Y."/>
            <person name="Bansal K."/>
            <person name="Eacker S.M."/>
            <person name="Sullivan S."/>
            <person name="Liachko I."/>
            <person name="Cubeta M.A."/>
            <person name="Rollins J.A."/>
            <person name="Ashrafi H."/>
        </authorList>
    </citation>
    <scope>NUCLEOTIDE SEQUENCE</scope>
    <source>
        <strain evidence="1">RL-1</strain>
    </source>
</reference>
<dbReference type="AlphaFoldDB" id="A0A8A3P5D3"/>
<evidence type="ECO:0000313" key="1">
    <source>
        <dbReference type="EMBL" id="QSZ28648.1"/>
    </source>
</evidence>
<evidence type="ECO:0000313" key="2">
    <source>
        <dbReference type="Proteomes" id="UP000672032"/>
    </source>
</evidence>
<sequence>MALPDPRLLEFAKRSYIICAGAINSPRTPRALGNRRAGLASAFGYQCRSWQPTHTSARISKITSSQDFTFEARDDVESLDAVAAAMPFWNNEGLRIDRRFFSHSLDLKVLARQVRFMEDIISRAELLTRYLKPYTKRFTDLEVT</sequence>
<accession>A0A8A3P5D3</accession>